<feature type="domain" description="Pili assembly chaperone C-terminal" evidence="11">
    <location>
        <begin position="173"/>
        <end position="232"/>
    </location>
</feature>
<evidence type="ECO:0000256" key="7">
    <source>
        <dbReference type="ARBA" id="ARBA00023319"/>
    </source>
</evidence>
<evidence type="ECO:0000256" key="8">
    <source>
        <dbReference type="RuleBase" id="RU003918"/>
    </source>
</evidence>
<name>A0ABQ6QH41_9GAMM</name>
<reference evidence="13" key="1">
    <citation type="submission" date="2023-07" db="EMBL/GenBank/DDBJ databases">
        <title>Genome sequence of Stenotrophomonas sp. Alg010 isolated from Sargassum waste.</title>
        <authorList>
            <person name="Mohapatra"/>
            <person name="B.R."/>
        </authorList>
    </citation>
    <scope>NUCLEOTIDE SEQUENCE [LARGE SCALE GENOMIC DNA]</scope>
    <source>
        <strain evidence="13">Alg010</strain>
    </source>
</reference>
<sequence length="241" mass="26523">MRTLLAFAFGLLVTIAGSARADVGVEHSRLVYASDRPWVSMRVWNQGERSSLIQAWIDMGDPDAKPEALRAPLMVTPPLFRLPPGGNRDLIVRAVDAASLPADRESLLWLNVLDIPARVQSPDAGVEPEYAVRWRLKVFYRPASLVGTVEGAASSLVWRRAMDQQGNVRLQASNDSPFHVSLAGLSLGGVSLPLPPDRSVISPHATWSLDLPSNADREGELRIRWVNDQGTWEDRVAHLVL</sequence>
<dbReference type="PANTHER" id="PTHR30251:SF2">
    <property type="entry name" value="FIMBRIAL CHAPERONE YADV-RELATED"/>
    <property type="match status" value="1"/>
</dbReference>
<dbReference type="InterPro" id="IPR036316">
    <property type="entry name" value="Pili_assmbl_chap_C_dom_sf"/>
</dbReference>
<dbReference type="Proteomes" id="UP001306668">
    <property type="component" value="Unassembled WGS sequence"/>
</dbReference>
<evidence type="ECO:0000256" key="9">
    <source>
        <dbReference type="SAM" id="SignalP"/>
    </source>
</evidence>
<dbReference type="InterPro" id="IPR001829">
    <property type="entry name" value="Pili_assmbl_chaperone_bac"/>
</dbReference>
<evidence type="ECO:0000313" key="12">
    <source>
        <dbReference type="EMBL" id="GMR28335.1"/>
    </source>
</evidence>
<keyword evidence="7" id="KW-0393">Immunoglobulin domain</keyword>
<feature type="chain" id="PRO_5045519079" evidence="9">
    <location>
        <begin position="22"/>
        <end position="241"/>
    </location>
</feature>
<evidence type="ECO:0000256" key="5">
    <source>
        <dbReference type="ARBA" id="ARBA00022764"/>
    </source>
</evidence>
<evidence type="ECO:0000313" key="13">
    <source>
        <dbReference type="Proteomes" id="UP001306668"/>
    </source>
</evidence>
<dbReference type="InterPro" id="IPR013783">
    <property type="entry name" value="Ig-like_fold"/>
</dbReference>
<keyword evidence="3" id="KW-1029">Fimbrium biogenesis</keyword>
<evidence type="ECO:0000259" key="10">
    <source>
        <dbReference type="Pfam" id="PF00345"/>
    </source>
</evidence>
<dbReference type="PROSITE" id="PS00635">
    <property type="entry name" value="PILI_CHAPERONE"/>
    <property type="match status" value="1"/>
</dbReference>
<comment type="subcellular location">
    <subcellularLocation>
        <location evidence="1 8">Periplasm</location>
    </subcellularLocation>
</comment>
<feature type="domain" description="Pili assembly chaperone N-terminal" evidence="10">
    <location>
        <begin position="23"/>
        <end position="145"/>
    </location>
</feature>
<dbReference type="InterPro" id="IPR008962">
    <property type="entry name" value="PapD-like_sf"/>
</dbReference>
<gene>
    <name evidence="12" type="ORF">STENOSP10_25550</name>
</gene>
<dbReference type="Pfam" id="PF00345">
    <property type="entry name" value="PapD_N"/>
    <property type="match status" value="1"/>
</dbReference>
<dbReference type="InterPro" id="IPR050643">
    <property type="entry name" value="Periplasmic_pilus_chap"/>
</dbReference>
<feature type="signal peptide" evidence="9">
    <location>
        <begin position="1"/>
        <end position="21"/>
    </location>
</feature>
<evidence type="ECO:0000256" key="4">
    <source>
        <dbReference type="ARBA" id="ARBA00022729"/>
    </source>
</evidence>
<organism evidence="12 13">
    <name type="scientific">Stenotrophomonas sepilia</name>
    <dbReference type="NCBI Taxonomy" id="2860290"/>
    <lineage>
        <taxon>Bacteria</taxon>
        <taxon>Pseudomonadati</taxon>
        <taxon>Pseudomonadota</taxon>
        <taxon>Gammaproteobacteria</taxon>
        <taxon>Lysobacterales</taxon>
        <taxon>Lysobacteraceae</taxon>
        <taxon>Stenotrophomonas</taxon>
        <taxon>Stenotrophomonas maltophilia group</taxon>
    </lineage>
</organism>
<accession>A0ABQ6QH41</accession>
<dbReference type="PRINTS" id="PR00969">
    <property type="entry name" value="CHAPERONPILI"/>
</dbReference>
<proteinExistence type="inferred from homology"/>
<evidence type="ECO:0000256" key="2">
    <source>
        <dbReference type="ARBA" id="ARBA00007399"/>
    </source>
</evidence>
<keyword evidence="5" id="KW-0574">Periplasm</keyword>
<dbReference type="RefSeq" id="WP_338167865.1">
    <property type="nucleotide sequence ID" value="NZ_BTRJ01000026.1"/>
</dbReference>
<dbReference type="PANTHER" id="PTHR30251">
    <property type="entry name" value="PILUS ASSEMBLY CHAPERONE"/>
    <property type="match status" value="1"/>
</dbReference>
<evidence type="ECO:0000259" key="11">
    <source>
        <dbReference type="Pfam" id="PF02753"/>
    </source>
</evidence>
<keyword evidence="4 9" id="KW-0732">Signal</keyword>
<dbReference type="SUPFAM" id="SSF49354">
    <property type="entry name" value="PapD-like"/>
    <property type="match status" value="1"/>
</dbReference>
<dbReference type="InterPro" id="IPR016148">
    <property type="entry name" value="Pili_assmbl_chaperone_C"/>
</dbReference>
<dbReference type="Pfam" id="PF02753">
    <property type="entry name" value="PapD_C"/>
    <property type="match status" value="1"/>
</dbReference>
<dbReference type="EMBL" id="BTRJ01000026">
    <property type="protein sequence ID" value="GMR28335.1"/>
    <property type="molecule type" value="Genomic_DNA"/>
</dbReference>
<dbReference type="Gene3D" id="2.60.40.10">
    <property type="entry name" value="Immunoglobulins"/>
    <property type="match status" value="2"/>
</dbReference>
<evidence type="ECO:0000256" key="6">
    <source>
        <dbReference type="ARBA" id="ARBA00023186"/>
    </source>
</evidence>
<evidence type="ECO:0000256" key="1">
    <source>
        <dbReference type="ARBA" id="ARBA00004418"/>
    </source>
</evidence>
<comment type="similarity">
    <text evidence="2 8">Belongs to the periplasmic pilus chaperone family.</text>
</comment>
<dbReference type="InterPro" id="IPR016147">
    <property type="entry name" value="Pili_assmbl_chaperone_N"/>
</dbReference>
<evidence type="ECO:0000256" key="3">
    <source>
        <dbReference type="ARBA" id="ARBA00022558"/>
    </source>
</evidence>
<protein>
    <submittedName>
        <fullName evidence="12">Fimbrial chaperone</fullName>
    </submittedName>
</protein>
<keyword evidence="6 8" id="KW-0143">Chaperone</keyword>
<dbReference type="SUPFAM" id="SSF49584">
    <property type="entry name" value="Periplasmic chaperone C-domain"/>
    <property type="match status" value="1"/>
</dbReference>
<dbReference type="InterPro" id="IPR018046">
    <property type="entry name" value="Pili_assmbl_chaperone_CS"/>
</dbReference>
<comment type="caution">
    <text evidence="12">The sequence shown here is derived from an EMBL/GenBank/DDBJ whole genome shotgun (WGS) entry which is preliminary data.</text>
</comment>
<keyword evidence="13" id="KW-1185">Reference proteome</keyword>